<dbReference type="InterPro" id="IPR006171">
    <property type="entry name" value="TOPRIM_dom"/>
</dbReference>
<dbReference type="PANTHER" id="PTHR11390">
    <property type="entry name" value="PROKARYOTIC DNA TOPOISOMERASE"/>
    <property type="match status" value="1"/>
</dbReference>
<feature type="compositionally biased region" description="Polar residues" evidence="10">
    <location>
        <begin position="271"/>
        <end position="303"/>
    </location>
</feature>
<dbReference type="SUPFAM" id="SSF56712">
    <property type="entry name" value="Prokaryotic type I DNA topoisomerase"/>
    <property type="match status" value="1"/>
</dbReference>
<feature type="compositionally biased region" description="Basic and acidic residues" evidence="10">
    <location>
        <begin position="176"/>
        <end position="188"/>
    </location>
</feature>
<dbReference type="Gene3D" id="3.40.50.140">
    <property type="match status" value="1"/>
</dbReference>
<dbReference type="InterPro" id="IPR056452">
    <property type="entry name" value="Zn_ribbon_TOP3B"/>
</dbReference>
<feature type="compositionally biased region" description="Low complexity" evidence="10">
    <location>
        <begin position="474"/>
        <end position="484"/>
    </location>
</feature>
<dbReference type="InterPro" id="IPR013824">
    <property type="entry name" value="Topo_IA_cen_sub1"/>
</dbReference>
<dbReference type="Gene3D" id="2.70.20.10">
    <property type="entry name" value="Topoisomerase I, domain 3"/>
    <property type="match status" value="1"/>
</dbReference>
<evidence type="ECO:0000256" key="3">
    <source>
        <dbReference type="ARBA" id="ARBA00012891"/>
    </source>
</evidence>
<evidence type="ECO:0000256" key="10">
    <source>
        <dbReference type="SAM" id="MobiDB-lite"/>
    </source>
</evidence>
<dbReference type="Pfam" id="PF23546">
    <property type="entry name" value="Zn_ribbon_TOP3B"/>
    <property type="match status" value="1"/>
</dbReference>
<keyword evidence="7" id="KW-0799">Topoisomerase</keyword>
<sequence>MNLEGSLGMSSSDLNAPFSHAHRKDSTGAHTAKSFKSVQTSFTQKGHGWECKACSMLNSIEDECCELCGAAGHVDAAKSSSQAEAAAAEDPSTATGYSSKSSRESKSSKQSSQVSKRSTVDPPVENHSVTFPSGDAKGARQASLLKNRPSSAHVPAAATADVKHISKTKKKHKKDAKPNHDSKLKSVDNKTAQPSATVNSTIITGAQAIQSLSAVPLPGEGTTQAIAQLLGLTLDSNYRDNTTADGDTTVNATDSKYSAGSGSHNRKSVKSEGSTTAETGKSSMAKSQQQQRHVKNKSNNDAIHTNGNNNTKGKNKPRGTTFSTEVHDISNGIKLNKKIQGDRERVDKIKAVKRGEIPINDVANNDNSRQEEEEGAAEGKLLLDSDLCAGAKPFVPAGGDGSSSNNNLTLENNREKQQQQQQQHNNGSKGKKKKDRGKRDAHQQQQQVNEKQPRSNGVDERKVENRLSKKKDQQQLQKQSEPSSDINLTLQAIQQSKQKKESAAKQRKDKQKNERDCHPMKPDEHTPSANDTPKVQKMNKKQQPKPNSDKQNPKTKQDKSKEKPNPKAAKTLNAPSNLSPAIPPNQPQTTNDLNYGAGRPIVVVHIAEKPSIAQAIAQGLNGGGSTKSVGRSLPTHEFTNPPFPKAPKASKVTHRVSSVAGHVFDVDFPKEYQSWDTIDPADCYLRRLFNAPLVKKPCKGSVVKHLQDIAKGSDFIVLWMDCDREGENINFEVLDCISGLYSYDRVYRAHFSAINPSDIIKAYNKLGKPDRNQSLSVDARQELDLKVGVAFSRFQTRYFQGRYGDLDSAVLSFGPCQTPTLGFCVQRHLDIETFKPEPYWSLDLGVMNAGSMCRATWDSGRSFNRNKVEEMLSVCRNASPAATAKVTSLVSKEKKQGRPLPLNTVGLLKACSKALGIGPHQALNIAERLYLSGYLSYPRTESTRYPSSFDIKGTLQSQTSDLRWGPYVSDLLKKGANVGNGGVDMGDHPPIIPCRHARAGELSGDSARVYDLVARHFIASVSEDAVWKSTTICLSIEELGEKGQFTIRGKQMVSPGFLAIVMYKQYGDEQEDGAEDDGEEEKILPEFQVGDQFGLTFPGHTKSGKVNVMPGGKHASLDIKERMTTPPTYLTESELISKMEHHGIGTDASISTHIENILKRNYVELVSGRKLKPSRLGLVLAQGYHLIDDSLVLPKIRSDIEDQCVQIAKGLADKDAVVKRAIEVFSSKFSNFTENITKMDVLFSSSFAQLQDVGKPFTRCGLTRRYLQFITGPPPRLYNKTTETVYPLPIGGEIKQWTGRNCPVEGCNFELCLYSVGAPARTFPLCPNCFNNPKPEWGVVPGESAVLEGEDSEDEAKERKIRTLAGKNMIRECPHPDNHPLIAEMTVSPDPESDGVLILDPHLGPKWRLVSTREPTIVHLPKSVDKVTILDKKDEVFKCHMMAIEFKSGESPIEGKTKYTSCFANDEILQKLVRVHHGDDKLKSSSHGRGRGGRGRGGRGRGRGGRTWR</sequence>
<dbReference type="InterPro" id="IPR013497">
    <property type="entry name" value="Topo_IA_cen"/>
</dbReference>
<keyword evidence="6" id="KW-0862">Zinc</keyword>
<dbReference type="GO" id="GO:0003917">
    <property type="term" value="F:DNA topoisomerase type I (single strand cut, ATP-independent) activity"/>
    <property type="evidence" value="ECO:0007669"/>
    <property type="project" value="UniProtKB-EC"/>
</dbReference>
<feature type="region of interest" description="Disordered" evidence="10">
    <location>
        <begin position="243"/>
        <end position="325"/>
    </location>
</feature>
<dbReference type="InterPro" id="IPR000380">
    <property type="entry name" value="Topo_IA"/>
</dbReference>
<dbReference type="InterPro" id="IPR034144">
    <property type="entry name" value="TOPRIM_TopoIII"/>
</dbReference>
<evidence type="ECO:0000259" key="11">
    <source>
        <dbReference type="PROSITE" id="PS50880"/>
    </source>
</evidence>
<dbReference type="SMART" id="SM00437">
    <property type="entry name" value="TOP1Ac"/>
    <property type="match status" value="1"/>
</dbReference>
<dbReference type="Pfam" id="PF01131">
    <property type="entry name" value="Topoisom_bac"/>
    <property type="match status" value="1"/>
</dbReference>
<feature type="compositionally biased region" description="Low complexity" evidence="10">
    <location>
        <begin position="82"/>
        <end position="100"/>
    </location>
</feature>
<evidence type="ECO:0000256" key="6">
    <source>
        <dbReference type="ARBA" id="ARBA00022833"/>
    </source>
</evidence>
<dbReference type="Proteomes" id="UP001530400">
    <property type="component" value="Unassembled WGS sequence"/>
</dbReference>
<keyword evidence="8" id="KW-0238">DNA-binding</keyword>
<dbReference type="InterPro" id="IPR013826">
    <property type="entry name" value="Topo_IA_cen_sub3"/>
</dbReference>
<feature type="compositionally biased region" description="Polar residues" evidence="10">
    <location>
        <begin position="243"/>
        <end position="263"/>
    </location>
</feature>
<feature type="region of interest" description="Disordered" evidence="10">
    <location>
        <begin position="1478"/>
        <end position="1509"/>
    </location>
</feature>
<comment type="similarity">
    <text evidence="2">Belongs to the type IA topoisomerase family.</text>
</comment>
<dbReference type="InterPro" id="IPR001876">
    <property type="entry name" value="Znf_RanBP2"/>
</dbReference>
<feature type="compositionally biased region" description="Low complexity" evidence="10">
    <location>
        <begin position="108"/>
        <end position="117"/>
    </location>
</feature>
<dbReference type="PROSITE" id="PS52039">
    <property type="entry name" value="TOPO_IA_2"/>
    <property type="match status" value="1"/>
</dbReference>
<evidence type="ECO:0000256" key="9">
    <source>
        <dbReference type="ARBA" id="ARBA00023235"/>
    </source>
</evidence>
<evidence type="ECO:0000256" key="2">
    <source>
        <dbReference type="ARBA" id="ARBA00009446"/>
    </source>
</evidence>
<feature type="domain" description="Topo IA-type catalytic" evidence="12">
    <location>
        <begin position="770"/>
        <end position="1229"/>
    </location>
</feature>
<dbReference type="GO" id="GO:0008270">
    <property type="term" value="F:zinc ion binding"/>
    <property type="evidence" value="ECO:0007669"/>
    <property type="project" value="UniProtKB-KW"/>
</dbReference>
<comment type="catalytic activity">
    <reaction evidence="1">
        <text>ATP-independent breakage of single-stranded DNA, followed by passage and rejoining.</text>
        <dbReference type="EC" id="5.6.2.1"/>
    </reaction>
</comment>
<evidence type="ECO:0000256" key="7">
    <source>
        <dbReference type="ARBA" id="ARBA00023029"/>
    </source>
</evidence>
<reference evidence="13 14" key="1">
    <citation type="submission" date="2024-10" db="EMBL/GenBank/DDBJ databases">
        <title>Updated reference genomes for cyclostephanoid diatoms.</title>
        <authorList>
            <person name="Roberts W.R."/>
            <person name="Alverson A.J."/>
        </authorList>
    </citation>
    <scope>NUCLEOTIDE SEQUENCE [LARGE SCALE GENOMIC DNA]</scope>
    <source>
        <strain evidence="13 14">AJA010-31</strain>
    </source>
</reference>
<dbReference type="InterPro" id="IPR013825">
    <property type="entry name" value="Topo_IA_cen_sub2"/>
</dbReference>
<keyword evidence="9" id="KW-0413">Isomerase</keyword>
<evidence type="ECO:0000256" key="5">
    <source>
        <dbReference type="ARBA" id="ARBA00022771"/>
    </source>
</evidence>
<feature type="compositionally biased region" description="Basic and acidic residues" evidence="10">
    <location>
        <begin position="498"/>
        <end position="526"/>
    </location>
</feature>
<feature type="compositionally biased region" description="Basic residues" evidence="10">
    <location>
        <begin position="1484"/>
        <end position="1509"/>
    </location>
</feature>
<dbReference type="InterPro" id="IPR003601">
    <property type="entry name" value="Topo_IA_2"/>
</dbReference>
<dbReference type="Gene3D" id="1.10.290.10">
    <property type="entry name" value="Topoisomerase I, domain 4"/>
    <property type="match status" value="1"/>
</dbReference>
<feature type="compositionally biased region" description="Low complexity" evidence="10">
    <location>
        <begin position="418"/>
        <end position="428"/>
    </location>
</feature>
<dbReference type="SMART" id="SM00436">
    <property type="entry name" value="TOP1Bc"/>
    <property type="match status" value="1"/>
</dbReference>
<dbReference type="PRINTS" id="PR00417">
    <property type="entry name" value="PRTPISMRASEI"/>
</dbReference>
<dbReference type="InterPro" id="IPR003602">
    <property type="entry name" value="Topo_IA_DNA-bd_dom"/>
</dbReference>
<comment type="caution">
    <text evidence="13">The sequence shown here is derived from an EMBL/GenBank/DDBJ whole genome shotgun (WGS) entry which is preliminary data.</text>
</comment>
<dbReference type="EMBL" id="JALLPJ020000894">
    <property type="protein sequence ID" value="KAL3780358.1"/>
    <property type="molecule type" value="Genomic_DNA"/>
</dbReference>
<dbReference type="GO" id="GO:0003677">
    <property type="term" value="F:DNA binding"/>
    <property type="evidence" value="ECO:0007669"/>
    <property type="project" value="UniProtKB-KW"/>
</dbReference>
<dbReference type="FunFam" id="1.10.290.10:FF:000001">
    <property type="entry name" value="DNA topoisomerase"/>
    <property type="match status" value="1"/>
</dbReference>
<dbReference type="Gene3D" id="1.10.460.10">
    <property type="entry name" value="Topoisomerase I, domain 2"/>
    <property type="match status" value="1"/>
</dbReference>
<evidence type="ECO:0000256" key="1">
    <source>
        <dbReference type="ARBA" id="ARBA00000213"/>
    </source>
</evidence>
<evidence type="ECO:0000313" key="14">
    <source>
        <dbReference type="Proteomes" id="UP001530400"/>
    </source>
</evidence>
<keyword evidence="14" id="KW-1185">Reference proteome</keyword>
<feature type="region of interest" description="Disordered" evidence="10">
    <location>
        <begin position="82"/>
        <end position="193"/>
    </location>
</feature>
<dbReference type="PANTHER" id="PTHR11390:SF20">
    <property type="entry name" value="DNA TOPOISOMERASE 3-BETA-1"/>
    <property type="match status" value="1"/>
</dbReference>
<keyword evidence="5" id="KW-0863">Zinc-finger</keyword>
<feature type="region of interest" description="Disordered" evidence="10">
    <location>
        <begin position="1"/>
        <end position="32"/>
    </location>
</feature>
<dbReference type="CDD" id="cd03362">
    <property type="entry name" value="TOPRIM_TopoIA_TopoIII"/>
    <property type="match status" value="1"/>
</dbReference>
<dbReference type="Pfam" id="PF01751">
    <property type="entry name" value="Toprim"/>
    <property type="match status" value="1"/>
</dbReference>
<feature type="compositionally biased region" description="Basic and acidic residues" evidence="10">
    <location>
        <begin position="547"/>
        <end position="565"/>
    </location>
</feature>
<keyword evidence="4" id="KW-0479">Metal-binding</keyword>
<protein>
    <recommendedName>
        <fullName evidence="3">DNA topoisomerase</fullName>
        <ecNumber evidence="3">5.6.2.1</ecNumber>
    </recommendedName>
</protein>
<dbReference type="PROSITE" id="PS01358">
    <property type="entry name" value="ZF_RANBP2_1"/>
    <property type="match status" value="1"/>
</dbReference>
<dbReference type="CDD" id="cd00186">
    <property type="entry name" value="TOP1Ac"/>
    <property type="match status" value="1"/>
</dbReference>
<evidence type="ECO:0000256" key="8">
    <source>
        <dbReference type="ARBA" id="ARBA00023125"/>
    </source>
</evidence>
<evidence type="ECO:0000256" key="4">
    <source>
        <dbReference type="ARBA" id="ARBA00022723"/>
    </source>
</evidence>
<dbReference type="InterPro" id="IPR023406">
    <property type="entry name" value="Topo_IA_AS"/>
</dbReference>
<gene>
    <name evidence="13" type="ORF">ACHAWO_003304</name>
</gene>
<name>A0ABD3NXD5_9STRA</name>
<feature type="compositionally biased region" description="Basic residues" evidence="10">
    <location>
        <begin position="165"/>
        <end position="175"/>
    </location>
</feature>
<accession>A0ABD3NXD5</accession>
<organism evidence="13 14">
    <name type="scientific">Cyclotella atomus</name>
    <dbReference type="NCBI Taxonomy" id="382360"/>
    <lineage>
        <taxon>Eukaryota</taxon>
        <taxon>Sar</taxon>
        <taxon>Stramenopiles</taxon>
        <taxon>Ochrophyta</taxon>
        <taxon>Bacillariophyta</taxon>
        <taxon>Coscinodiscophyceae</taxon>
        <taxon>Thalassiosirophycidae</taxon>
        <taxon>Stephanodiscales</taxon>
        <taxon>Stephanodiscaceae</taxon>
        <taxon>Cyclotella</taxon>
    </lineage>
</organism>
<feature type="domain" description="Toprim" evidence="11">
    <location>
        <begin position="602"/>
        <end position="752"/>
    </location>
</feature>
<dbReference type="InterPro" id="IPR023405">
    <property type="entry name" value="Topo_IA_core_domain"/>
</dbReference>
<feature type="region of interest" description="Disordered" evidence="10">
    <location>
        <begin position="393"/>
        <end position="594"/>
    </location>
</feature>
<evidence type="ECO:0000313" key="13">
    <source>
        <dbReference type="EMBL" id="KAL3780358.1"/>
    </source>
</evidence>
<dbReference type="PROSITE" id="PS00396">
    <property type="entry name" value="TOPO_IA_1"/>
    <property type="match status" value="1"/>
</dbReference>
<dbReference type="SMART" id="SM00493">
    <property type="entry name" value="TOPRIM"/>
    <property type="match status" value="1"/>
</dbReference>
<evidence type="ECO:0000259" key="12">
    <source>
        <dbReference type="PROSITE" id="PS52039"/>
    </source>
</evidence>
<proteinExistence type="inferred from homology"/>
<dbReference type="PROSITE" id="PS50880">
    <property type="entry name" value="TOPRIM"/>
    <property type="match status" value="1"/>
</dbReference>
<feature type="compositionally biased region" description="Basic and acidic residues" evidence="10">
    <location>
        <begin position="451"/>
        <end position="473"/>
    </location>
</feature>
<dbReference type="EC" id="5.6.2.1" evidence="3"/>